<evidence type="ECO:0000256" key="11">
    <source>
        <dbReference type="ARBA" id="ARBA00023145"/>
    </source>
</evidence>
<dbReference type="Proteomes" id="UP000594364">
    <property type="component" value="Chromosome 4"/>
</dbReference>
<evidence type="ECO:0000256" key="6">
    <source>
        <dbReference type="ARBA" id="ARBA00022801"/>
    </source>
</evidence>
<dbReference type="SUPFAM" id="SSF52743">
    <property type="entry name" value="Subtilisin-like"/>
    <property type="match status" value="1"/>
</dbReference>
<dbReference type="InterPro" id="IPR036852">
    <property type="entry name" value="Peptidase_S8/S53_dom_sf"/>
</dbReference>
<dbReference type="GO" id="GO:0004252">
    <property type="term" value="F:serine-type endopeptidase activity"/>
    <property type="evidence" value="ECO:0007669"/>
    <property type="project" value="UniProtKB-UniRule"/>
</dbReference>
<comment type="similarity">
    <text evidence="2">Belongs to the peptidase S8 family. Furin subfamily.</text>
</comment>
<dbReference type="Pfam" id="PF01483">
    <property type="entry name" value="P_proprotein"/>
    <property type="match status" value="1"/>
</dbReference>
<dbReference type="InterPro" id="IPR000209">
    <property type="entry name" value="Peptidase_S8/S53_dom"/>
</dbReference>
<comment type="subcellular location">
    <subcellularLocation>
        <location evidence="1">Membrane</location>
    </subcellularLocation>
</comment>
<dbReference type="FunFam" id="3.40.50.200:FF:000005">
    <property type="entry name" value="Proprotein convertase subtilisin/kexin type 7"/>
    <property type="match status" value="1"/>
</dbReference>
<evidence type="ECO:0000256" key="8">
    <source>
        <dbReference type="ARBA" id="ARBA00022837"/>
    </source>
</evidence>
<sequence>MQFTLIFFYATLAAFGLAAPSEQVGRDVVQEGDELDKRINFKIPYTGADLVDGDDVQEGDKLDKRINFKIPYTGADMVDGDDVQEGDKLDKRIGFKLPYRGADMVDGDDVQEGDELAKRPNFKMPYKGADMIPDIRDERIDGQIYNSCTSPARWRLDGSENVTDLVTDQQRSTLSASSRWCSISQQRDDSEETGMICFAHHFLCPIMHRLLALLLSGTWIGIGIGIGNPGTASAGIQSRSFETHDIVVLHLAEGAAPTNVARELAIEYSGPVGELPDHHVFSIPKEQKLDADTLLIPNKAHTLWGTKLGVGEKLHRRRTFPSHTQPPPRVQEALRLGQANHDAVRAQARVASQLGISDPRFESQWHLMNTIQPGNDLNVSGVWLEGVFGEGVTTAIVDDGLDFHNLDLSPNYYAGGSYDFNDDVPEPLPRLQDDHHGTLCAAEIAAAKNEICGVGVAYRSRVSGIRMLSGTVDDVDQAAAMNFDYQNNDIYSCSWGPKDDGRHMKAPGVLVQRAIVNGVQRGRGGKGSIYVFSAGNGASQDDNCNFDGYTNSIYSITVGAIDRTGRHALYSESCSAQLVVAWSSGSGDGIYTTDNGDQCTALHSGTSAAAPLAAGVIALALSVRPDLTWRDVQHLLVEAAVPVHPSDGSWQTTKTGAGHGMYSHDWGYGKIDAYALVQAARGWKLVKPQAWLHAPWQQVHGYIPEGHQGLTGSYTVTSEALGGANMARLEHVTVTINVRHARRGDLSVELVSPSGIVSYLSTPRLPDDAETGYVDWEFMSVAHWGETGEGTWRIIVKDTNVNGRNGTFENWRLNLWGEAIDGANQSLHALPGPSNARHGFIAATMTASHHPGNTAAAPLPSSKAEMTTASSAVVPSFPPPPHRYHWRPQGSEVYVVVCGLAAAVGIVVLLLCNLPIMTAWPAKFMRSRSKARRHEMSAEDDDTYPLVP</sequence>
<keyword evidence="10 15" id="KW-0472">Membrane</keyword>
<feature type="domain" description="P/Homo B" evidence="17">
    <location>
        <begin position="686"/>
        <end position="821"/>
    </location>
</feature>
<dbReference type="InterPro" id="IPR002884">
    <property type="entry name" value="P_dom"/>
</dbReference>
<dbReference type="OrthoDB" id="300641at2759"/>
<evidence type="ECO:0000256" key="14">
    <source>
        <dbReference type="PROSITE-ProRule" id="PRU01240"/>
    </source>
</evidence>
<dbReference type="Gene3D" id="3.40.50.200">
    <property type="entry name" value="Peptidase S8/S53 domain"/>
    <property type="match status" value="1"/>
</dbReference>
<dbReference type="InterPro" id="IPR008979">
    <property type="entry name" value="Galactose-bd-like_sf"/>
</dbReference>
<dbReference type="InterPro" id="IPR023827">
    <property type="entry name" value="Peptidase_S8_Asp-AS"/>
</dbReference>
<evidence type="ECO:0000256" key="16">
    <source>
        <dbReference type="SAM" id="SignalP"/>
    </source>
</evidence>
<keyword evidence="6 14" id="KW-0378">Hydrolase</keyword>
<evidence type="ECO:0000256" key="10">
    <source>
        <dbReference type="ARBA" id="ARBA00023136"/>
    </source>
</evidence>
<dbReference type="PROSITE" id="PS51892">
    <property type="entry name" value="SUBTILASE"/>
    <property type="match status" value="1"/>
</dbReference>
<keyword evidence="3 14" id="KW-0645">Protease</keyword>
<evidence type="ECO:0000259" key="17">
    <source>
        <dbReference type="PROSITE" id="PS51829"/>
    </source>
</evidence>
<dbReference type="EMBL" id="CP031388">
    <property type="protein sequence ID" value="QPH04224.1"/>
    <property type="molecule type" value="Genomic_DNA"/>
</dbReference>
<evidence type="ECO:0000256" key="4">
    <source>
        <dbReference type="ARBA" id="ARBA00022692"/>
    </source>
</evidence>
<gene>
    <name evidence="18" type="ORF">C2857_001058</name>
</gene>
<dbReference type="InterPro" id="IPR015500">
    <property type="entry name" value="Peptidase_S8_subtilisin-rel"/>
</dbReference>
<feature type="active site" description="Charge relay system" evidence="13 14">
    <location>
        <position position="398"/>
    </location>
</feature>
<dbReference type="GO" id="GO:0005802">
    <property type="term" value="C:trans-Golgi network"/>
    <property type="evidence" value="ECO:0007669"/>
    <property type="project" value="TreeGrafter"/>
</dbReference>
<dbReference type="SUPFAM" id="SSF49785">
    <property type="entry name" value="Galactose-binding domain-like"/>
    <property type="match status" value="1"/>
</dbReference>
<dbReference type="Gene3D" id="2.60.120.260">
    <property type="entry name" value="Galactose-binding domain-like"/>
    <property type="match status" value="1"/>
</dbReference>
<evidence type="ECO:0000256" key="9">
    <source>
        <dbReference type="ARBA" id="ARBA00022989"/>
    </source>
</evidence>
<keyword evidence="7 14" id="KW-0720">Serine protease</keyword>
<dbReference type="PROSITE" id="PS51829">
    <property type="entry name" value="P_HOMO_B"/>
    <property type="match status" value="1"/>
</dbReference>
<feature type="transmembrane region" description="Helical" evidence="15">
    <location>
        <begin position="893"/>
        <end position="920"/>
    </location>
</feature>
<keyword evidence="5 16" id="KW-0732">Signal</keyword>
<organism evidence="18 19">
    <name type="scientific">Epichloe festucae (strain Fl1)</name>
    <dbReference type="NCBI Taxonomy" id="877507"/>
    <lineage>
        <taxon>Eukaryota</taxon>
        <taxon>Fungi</taxon>
        <taxon>Dikarya</taxon>
        <taxon>Ascomycota</taxon>
        <taxon>Pezizomycotina</taxon>
        <taxon>Sordariomycetes</taxon>
        <taxon>Hypocreomycetidae</taxon>
        <taxon>Hypocreales</taxon>
        <taxon>Clavicipitaceae</taxon>
        <taxon>Epichloe</taxon>
    </lineage>
</organism>
<keyword evidence="19" id="KW-1185">Reference proteome</keyword>
<dbReference type="InterPro" id="IPR023828">
    <property type="entry name" value="Peptidase_S8_Ser-AS"/>
</dbReference>
<dbReference type="PANTHER" id="PTHR42884">
    <property type="entry name" value="PROPROTEIN CONVERTASE SUBTILISIN/KEXIN-RELATED"/>
    <property type="match status" value="1"/>
</dbReference>
<dbReference type="PRINTS" id="PR00723">
    <property type="entry name" value="SUBTILISIN"/>
</dbReference>
<dbReference type="Pfam" id="PF00082">
    <property type="entry name" value="Peptidase_S8"/>
    <property type="match status" value="1"/>
</dbReference>
<evidence type="ECO:0000256" key="7">
    <source>
        <dbReference type="ARBA" id="ARBA00022825"/>
    </source>
</evidence>
<feature type="signal peptide" evidence="16">
    <location>
        <begin position="1"/>
        <end position="18"/>
    </location>
</feature>
<dbReference type="InterPro" id="IPR034182">
    <property type="entry name" value="Kexin/furin"/>
</dbReference>
<evidence type="ECO:0000313" key="19">
    <source>
        <dbReference type="Proteomes" id="UP000594364"/>
    </source>
</evidence>
<dbReference type="GO" id="GO:0016485">
    <property type="term" value="P:protein processing"/>
    <property type="evidence" value="ECO:0007669"/>
    <property type="project" value="TreeGrafter"/>
</dbReference>
<feature type="active site" description="Charge relay system" evidence="13 14">
    <location>
        <position position="436"/>
    </location>
</feature>
<dbReference type="CDD" id="cd04059">
    <property type="entry name" value="Peptidases_S8_Protein_convertases_Kexins_Furin-like"/>
    <property type="match status" value="1"/>
</dbReference>
<keyword evidence="11" id="KW-0865">Zymogen</keyword>
<evidence type="ECO:0000256" key="3">
    <source>
        <dbReference type="ARBA" id="ARBA00022670"/>
    </source>
</evidence>
<dbReference type="PROSITE" id="PS00138">
    <property type="entry name" value="SUBTILASE_SER"/>
    <property type="match status" value="1"/>
</dbReference>
<dbReference type="GO" id="GO:0000139">
    <property type="term" value="C:Golgi membrane"/>
    <property type="evidence" value="ECO:0007669"/>
    <property type="project" value="TreeGrafter"/>
</dbReference>
<reference evidence="18 19" key="1">
    <citation type="journal article" date="2018" name="PLoS Genet.">
        <title>Repeat elements organise 3D genome structure and mediate transcription in the filamentous fungus Epichloe festucae.</title>
        <authorList>
            <person name="Winter D.J."/>
            <person name="Ganley A.R.D."/>
            <person name="Young C.A."/>
            <person name="Liachko I."/>
            <person name="Schardl C.L."/>
            <person name="Dupont P.Y."/>
            <person name="Berry D."/>
            <person name="Ram A."/>
            <person name="Scott B."/>
            <person name="Cox M.P."/>
        </authorList>
    </citation>
    <scope>NUCLEOTIDE SEQUENCE [LARGE SCALE GENOMIC DNA]</scope>
    <source>
        <strain evidence="18 19">Fl1</strain>
    </source>
</reference>
<evidence type="ECO:0000256" key="5">
    <source>
        <dbReference type="ARBA" id="ARBA00022729"/>
    </source>
</evidence>
<dbReference type="FunFam" id="2.60.120.260:FF:000026">
    <property type="entry name" value="proprotein convertase subtilisin/kexin type 7"/>
    <property type="match status" value="1"/>
</dbReference>
<evidence type="ECO:0000313" key="18">
    <source>
        <dbReference type="EMBL" id="QPH04224.1"/>
    </source>
</evidence>
<evidence type="ECO:0000256" key="2">
    <source>
        <dbReference type="ARBA" id="ARBA00005325"/>
    </source>
</evidence>
<dbReference type="AlphaFoldDB" id="A0A7S9PWP4"/>
<protein>
    <recommendedName>
        <fullName evidence="17">P/Homo B domain-containing protein</fullName>
    </recommendedName>
</protein>
<evidence type="ECO:0000256" key="13">
    <source>
        <dbReference type="PIRSR" id="PIRSR615500-1"/>
    </source>
</evidence>
<dbReference type="GO" id="GO:0007323">
    <property type="term" value="P:peptide pheromone maturation"/>
    <property type="evidence" value="ECO:0007669"/>
    <property type="project" value="UniProtKB-ARBA"/>
</dbReference>
<evidence type="ECO:0000256" key="15">
    <source>
        <dbReference type="SAM" id="Phobius"/>
    </source>
</evidence>
<keyword evidence="12" id="KW-0325">Glycoprotein</keyword>
<keyword evidence="8" id="KW-0106">Calcium</keyword>
<name>A0A7S9PWP4_EPIFF</name>
<feature type="chain" id="PRO_5034544459" description="P/Homo B domain-containing protein" evidence="16">
    <location>
        <begin position="19"/>
        <end position="948"/>
    </location>
</feature>
<feature type="active site" description="Charge relay system" evidence="13 14">
    <location>
        <position position="607"/>
    </location>
</feature>
<accession>A0A7S9PWP4</accession>
<evidence type="ECO:0000256" key="12">
    <source>
        <dbReference type="ARBA" id="ARBA00023180"/>
    </source>
</evidence>
<keyword evidence="4 15" id="KW-0812">Transmembrane</keyword>
<evidence type="ECO:0000256" key="1">
    <source>
        <dbReference type="ARBA" id="ARBA00004370"/>
    </source>
</evidence>
<keyword evidence="9 15" id="KW-1133">Transmembrane helix</keyword>
<proteinExistence type="inferred from homology"/>
<dbReference type="PANTHER" id="PTHR42884:SF14">
    <property type="entry name" value="NEUROENDOCRINE CONVERTASE 1"/>
    <property type="match status" value="1"/>
</dbReference>
<dbReference type="PROSITE" id="PS00136">
    <property type="entry name" value="SUBTILASE_ASP"/>
    <property type="match status" value="1"/>
</dbReference>